<comment type="caution">
    <text evidence="1">The sequence shown here is derived from an EMBL/GenBank/DDBJ whole genome shotgun (WGS) entry which is preliminary data.</text>
</comment>
<accession>A0AAN9MQ30</accession>
<name>A0AAN9MQ30_CANGL</name>
<keyword evidence="2" id="KW-1185">Reference proteome</keyword>
<protein>
    <submittedName>
        <fullName evidence="1">Uncharacterized protein</fullName>
    </submittedName>
</protein>
<evidence type="ECO:0000313" key="1">
    <source>
        <dbReference type="EMBL" id="KAK7358531.1"/>
    </source>
</evidence>
<dbReference type="Proteomes" id="UP001367508">
    <property type="component" value="Unassembled WGS sequence"/>
</dbReference>
<organism evidence="1 2">
    <name type="scientific">Canavalia gladiata</name>
    <name type="common">Sword bean</name>
    <name type="synonym">Dolichos gladiatus</name>
    <dbReference type="NCBI Taxonomy" id="3824"/>
    <lineage>
        <taxon>Eukaryota</taxon>
        <taxon>Viridiplantae</taxon>
        <taxon>Streptophyta</taxon>
        <taxon>Embryophyta</taxon>
        <taxon>Tracheophyta</taxon>
        <taxon>Spermatophyta</taxon>
        <taxon>Magnoliopsida</taxon>
        <taxon>eudicotyledons</taxon>
        <taxon>Gunneridae</taxon>
        <taxon>Pentapetalae</taxon>
        <taxon>rosids</taxon>
        <taxon>fabids</taxon>
        <taxon>Fabales</taxon>
        <taxon>Fabaceae</taxon>
        <taxon>Papilionoideae</taxon>
        <taxon>50 kb inversion clade</taxon>
        <taxon>NPAAA clade</taxon>
        <taxon>indigoferoid/millettioid clade</taxon>
        <taxon>Phaseoleae</taxon>
        <taxon>Canavalia</taxon>
    </lineage>
</organism>
<reference evidence="1 2" key="1">
    <citation type="submission" date="2024-01" db="EMBL/GenBank/DDBJ databases">
        <title>The genomes of 5 underutilized Papilionoideae crops provide insights into root nodulation and disease resistanc.</title>
        <authorList>
            <person name="Jiang F."/>
        </authorList>
    </citation>
    <scope>NUCLEOTIDE SEQUENCE [LARGE SCALE GENOMIC DNA]</scope>
    <source>
        <strain evidence="1">LVBAO_FW01</strain>
        <tissue evidence="1">Leaves</tissue>
    </source>
</reference>
<gene>
    <name evidence="1" type="ORF">VNO77_00463</name>
</gene>
<dbReference type="EMBL" id="JAYMYQ010000001">
    <property type="protein sequence ID" value="KAK7358531.1"/>
    <property type="molecule type" value="Genomic_DNA"/>
</dbReference>
<evidence type="ECO:0000313" key="2">
    <source>
        <dbReference type="Proteomes" id="UP001367508"/>
    </source>
</evidence>
<sequence length="138" mass="15695">MLPNGDRLVTPPQGPLASCLLPRSSSGEKPLREIFKPCILSRTLIHAVDFEHPYVRIINLIGMAFSKLEGQAPRASQRYLLIFNPMSANLAKFNCRLTFLLSCPIFMSIDRLFLQYDGFFKSKCLTTPVLRVTYVPFR</sequence>
<proteinExistence type="predicted"/>
<dbReference type="AlphaFoldDB" id="A0AAN9MQ30"/>